<protein>
    <submittedName>
        <fullName evidence="7">ABC transporter</fullName>
    </submittedName>
</protein>
<dbReference type="Proteomes" id="UP001472866">
    <property type="component" value="Chromosome 13"/>
</dbReference>
<dbReference type="PANTHER" id="PTHR19211:SF117">
    <property type="entry name" value="ATP-BINDING CASSETTE SUB-FAMILY F MEMBER 3"/>
    <property type="match status" value="1"/>
</dbReference>
<dbReference type="PANTHER" id="PTHR19211">
    <property type="entry name" value="ATP-BINDING TRANSPORT PROTEIN-RELATED"/>
    <property type="match status" value="1"/>
</dbReference>
<dbReference type="GO" id="GO:0016887">
    <property type="term" value="F:ATP hydrolysis activity"/>
    <property type="evidence" value="ECO:0007669"/>
    <property type="project" value="InterPro"/>
</dbReference>
<evidence type="ECO:0000313" key="8">
    <source>
        <dbReference type="Proteomes" id="UP001472866"/>
    </source>
</evidence>
<dbReference type="PROSITE" id="PS00211">
    <property type="entry name" value="ABC_TRANSPORTER_1"/>
    <property type="match status" value="2"/>
</dbReference>
<dbReference type="InterPro" id="IPR017871">
    <property type="entry name" value="ABC_transporter-like_CS"/>
</dbReference>
<keyword evidence="3" id="KW-0067">ATP-binding</keyword>
<dbReference type="InterPro" id="IPR032781">
    <property type="entry name" value="ABC_tran_Xtn"/>
</dbReference>
<evidence type="ECO:0000313" key="7">
    <source>
        <dbReference type="EMBL" id="WZN65993.1"/>
    </source>
</evidence>
<dbReference type="FunFam" id="3.40.50.300:FF:000104">
    <property type="entry name" value="ATP-binding cassette sub-family F member 3"/>
    <property type="match status" value="1"/>
</dbReference>
<dbReference type="CDD" id="cd03221">
    <property type="entry name" value="ABCF_EF-3"/>
    <property type="match status" value="2"/>
</dbReference>
<comment type="similarity">
    <text evidence="4">Belongs to the ABC transporter superfamily. ABCF family. EF3 (TC 3.A.1.121) subfamily.</text>
</comment>
<feature type="domain" description="ABC transporter" evidence="6">
    <location>
        <begin position="538"/>
        <end position="755"/>
    </location>
</feature>
<sequence>MDEEEVRVQVGTWFDHHAKEVDEDVVDYVSGVVTTDEDLCESIRRGSLTELIETLGPILEDALGLEDDLNAETKIDALCSSFAKQVLAGPEEEKKNNNIEEVKGNEARKGGTGGFVIADAVACDAGEQRLKENVLSSEQLQAQYRVPTLPEQSAKERAKLERRRQREEENKHKELEHHRREVEKMLEEQHGGGDGAAPAIVRNQGGPPVVDLNLDQVSVEVGGQELIEDCALTLARGRRYGLVGRNGTGKTSLLRLLCQPTEHTGIKGIPRNCQILHVAQEVRGEQTTVLESVLDCDVERKELLERERELLRRAEEGGGAGGGKAAGSGEEAAELERVYDRLNEIDAAGAPARASKILHGLSFDDSMQRRHTSTFSGGWRMRIALARALFVQPDLLLLDEPTNHLDLHAVIWLEEYLLTWPTILVVVSHSRGFLDCVCTDILHLHSKKLLVYSGNYTNFEKARTERLRNEKKAFERDQAQRKHMEDFITRFRANAKRATMVQSRIKALKRMEEVSLTEEDPEYVFKFPDPGKFTGSLISFDEVCFAYEGRGEGDPRGPELFHGVSFGVDADSRIALVGANGAGKTTLLNLMTGKLRPTEGNVDRSQQVRVSVFSQHHVDGLDLTLCPLEYLLREFPGTAEEKMRSHLSSFGIPQDLQLRAMYKMSGGQKSRVAFAKITFDRPHVLLLDEPSNHLDMDAVDALIVGLNLFQGCVILVSHDEHLIGASADELWVCADRKVTKYPESFEHYKKSLSKQ</sequence>
<dbReference type="EMBL" id="CP151513">
    <property type="protein sequence ID" value="WZN65993.1"/>
    <property type="molecule type" value="Genomic_DNA"/>
</dbReference>
<proteinExistence type="inferred from homology"/>
<gene>
    <name evidence="7" type="ORF">HKI87_13g75560</name>
</gene>
<dbReference type="Pfam" id="PF00005">
    <property type="entry name" value="ABC_tran"/>
    <property type="match status" value="2"/>
</dbReference>
<keyword evidence="8" id="KW-1185">Reference proteome</keyword>
<evidence type="ECO:0000256" key="3">
    <source>
        <dbReference type="ARBA" id="ARBA00022840"/>
    </source>
</evidence>
<keyword evidence="2" id="KW-0547">Nucleotide-binding</keyword>
<feature type="compositionally biased region" description="Basic and acidic residues" evidence="5">
    <location>
        <begin position="91"/>
        <end position="109"/>
    </location>
</feature>
<evidence type="ECO:0000256" key="5">
    <source>
        <dbReference type="SAM" id="MobiDB-lite"/>
    </source>
</evidence>
<organism evidence="7 8">
    <name type="scientific">Chloropicon roscoffensis</name>
    <dbReference type="NCBI Taxonomy" id="1461544"/>
    <lineage>
        <taxon>Eukaryota</taxon>
        <taxon>Viridiplantae</taxon>
        <taxon>Chlorophyta</taxon>
        <taxon>Chloropicophyceae</taxon>
        <taxon>Chloropicales</taxon>
        <taxon>Chloropicaceae</taxon>
        <taxon>Chloropicon</taxon>
    </lineage>
</organism>
<name>A0AAX4PI88_9CHLO</name>
<evidence type="ECO:0000256" key="1">
    <source>
        <dbReference type="ARBA" id="ARBA00022737"/>
    </source>
</evidence>
<dbReference type="InterPro" id="IPR027417">
    <property type="entry name" value="P-loop_NTPase"/>
</dbReference>
<dbReference type="InterPro" id="IPR003593">
    <property type="entry name" value="AAA+_ATPase"/>
</dbReference>
<keyword evidence="1" id="KW-0677">Repeat</keyword>
<dbReference type="InterPro" id="IPR003439">
    <property type="entry name" value="ABC_transporter-like_ATP-bd"/>
</dbReference>
<dbReference type="GO" id="GO:0005524">
    <property type="term" value="F:ATP binding"/>
    <property type="evidence" value="ECO:0007669"/>
    <property type="project" value="UniProtKB-KW"/>
</dbReference>
<feature type="region of interest" description="Disordered" evidence="5">
    <location>
        <begin position="145"/>
        <end position="178"/>
    </location>
</feature>
<reference evidence="7 8" key="1">
    <citation type="submission" date="2024-03" db="EMBL/GenBank/DDBJ databases">
        <title>Complete genome sequence of the green alga Chloropicon roscoffensis RCC1871.</title>
        <authorList>
            <person name="Lemieux C."/>
            <person name="Pombert J.-F."/>
            <person name="Otis C."/>
            <person name="Turmel M."/>
        </authorList>
    </citation>
    <scope>NUCLEOTIDE SEQUENCE [LARGE SCALE GENOMIC DNA]</scope>
    <source>
        <strain evidence="7 8">RCC1871</strain>
    </source>
</reference>
<dbReference type="AlphaFoldDB" id="A0AAX4PI88"/>
<dbReference type="FunFam" id="3.40.50.300:FF:001135">
    <property type="entry name" value="ABC transporter F family member 3"/>
    <property type="match status" value="1"/>
</dbReference>
<accession>A0AAX4PI88</accession>
<dbReference type="SUPFAM" id="SSF52540">
    <property type="entry name" value="P-loop containing nucleoside triphosphate hydrolases"/>
    <property type="match status" value="2"/>
</dbReference>
<dbReference type="PROSITE" id="PS50893">
    <property type="entry name" value="ABC_TRANSPORTER_2"/>
    <property type="match status" value="2"/>
</dbReference>
<feature type="region of interest" description="Disordered" evidence="5">
    <location>
        <begin position="90"/>
        <end position="110"/>
    </location>
</feature>
<dbReference type="Pfam" id="PF12848">
    <property type="entry name" value="ABC_tran_Xtn"/>
    <property type="match status" value="1"/>
</dbReference>
<feature type="domain" description="ABC transporter" evidence="6">
    <location>
        <begin position="212"/>
        <end position="471"/>
    </location>
</feature>
<evidence type="ECO:0000256" key="2">
    <source>
        <dbReference type="ARBA" id="ARBA00022741"/>
    </source>
</evidence>
<dbReference type="Gene3D" id="3.40.50.300">
    <property type="entry name" value="P-loop containing nucleotide triphosphate hydrolases"/>
    <property type="match status" value="2"/>
</dbReference>
<evidence type="ECO:0000256" key="4">
    <source>
        <dbReference type="ARBA" id="ARBA00061344"/>
    </source>
</evidence>
<evidence type="ECO:0000259" key="6">
    <source>
        <dbReference type="PROSITE" id="PS50893"/>
    </source>
</evidence>
<dbReference type="SMART" id="SM00382">
    <property type="entry name" value="AAA"/>
    <property type="match status" value="2"/>
</dbReference>
<feature type="compositionally biased region" description="Basic and acidic residues" evidence="5">
    <location>
        <begin position="153"/>
        <end position="178"/>
    </location>
</feature>
<dbReference type="InterPro" id="IPR050611">
    <property type="entry name" value="ABCF"/>
</dbReference>